<dbReference type="PANTHER" id="PTHR39323">
    <property type="entry name" value="BLR1149 PROTEIN"/>
    <property type="match status" value="1"/>
</dbReference>
<evidence type="ECO:0000259" key="1">
    <source>
        <dbReference type="Pfam" id="PF00149"/>
    </source>
</evidence>
<protein>
    <submittedName>
        <fullName evidence="2">Metallophosphoesterase</fullName>
    </submittedName>
</protein>
<evidence type="ECO:0000313" key="2">
    <source>
        <dbReference type="EMBL" id="ABI64824.1"/>
    </source>
</evidence>
<dbReference type="SUPFAM" id="SSF56300">
    <property type="entry name" value="Metallo-dependent phosphatases"/>
    <property type="match status" value="1"/>
</dbReference>
<dbReference type="Pfam" id="PF00149">
    <property type="entry name" value="Metallophos"/>
    <property type="match status" value="1"/>
</dbReference>
<dbReference type="PANTHER" id="PTHR39323:SF1">
    <property type="entry name" value="BLR1149 PROTEIN"/>
    <property type="match status" value="1"/>
</dbReference>
<dbReference type="eggNOG" id="COG1407">
    <property type="taxonomic scope" value="Bacteria"/>
</dbReference>
<dbReference type="Proteomes" id="UP000001964">
    <property type="component" value="Chromosome"/>
</dbReference>
<feature type="domain" description="Calcineurin-like phosphoesterase" evidence="1">
    <location>
        <begin position="35"/>
        <end position="128"/>
    </location>
</feature>
<organism evidence="2 3">
    <name type="scientific">Maricaulis maris (strain MCS10)</name>
    <name type="common">Caulobacter maris</name>
    <dbReference type="NCBI Taxonomy" id="394221"/>
    <lineage>
        <taxon>Bacteria</taxon>
        <taxon>Pseudomonadati</taxon>
        <taxon>Pseudomonadota</taxon>
        <taxon>Alphaproteobacteria</taxon>
        <taxon>Maricaulales</taxon>
        <taxon>Maricaulaceae</taxon>
        <taxon>Maricaulis</taxon>
    </lineage>
</organism>
<proteinExistence type="predicted"/>
<gene>
    <name evidence="2" type="ordered locus">Mmar10_0531</name>
</gene>
<evidence type="ECO:0000313" key="3">
    <source>
        <dbReference type="Proteomes" id="UP000001964"/>
    </source>
</evidence>
<dbReference type="HOGENOM" id="CLU_075478_2_0_5"/>
<dbReference type="OrthoDB" id="9795838at2"/>
<keyword evidence="3" id="KW-1185">Reference proteome</keyword>
<dbReference type="PIRSF" id="PIRSF000887">
    <property type="entry name" value="Pesterase_MJ0037"/>
    <property type="match status" value="1"/>
</dbReference>
<dbReference type="Gene3D" id="3.60.21.10">
    <property type="match status" value="1"/>
</dbReference>
<dbReference type="STRING" id="394221.Mmar10_0531"/>
<dbReference type="InterPro" id="IPR026336">
    <property type="entry name" value="PdeM-like"/>
</dbReference>
<sequence>MRDTTETEALATCINTVQAIADPDGVLVLPEHGTLIVSDLHFEKGSSYGMRGQMLPPYDTRTTLRRLAAAIRRHSPDTVIALGDSFHDTLADRRMNGADAEQLAGLVAAVSRWVWIEGNHDPAPPPQFGGEVLHTLALGELVLRHEPTEGAAVGEVAGHLHPCAKVRGKGRAVRARCFATDGARLIMPAFGAYTGGLNICDPAFERCFGQVPDALVMGRSRVYPVGASSCVPDRR</sequence>
<dbReference type="GO" id="GO:0016787">
    <property type="term" value="F:hydrolase activity"/>
    <property type="evidence" value="ECO:0007669"/>
    <property type="project" value="InterPro"/>
</dbReference>
<reference evidence="2 3" key="1">
    <citation type="submission" date="2006-08" db="EMBL/GenBank/DDBJ databases">
        <title>Complete sequence of Maricaulis maris MCS10.</title>
        <authorList>
            <consortium name="US DOE Joint Genome Institute"/>
            <person name="Copeland A."/>
            <person name="Lucas S."/>
            <person name="Lapidus A."/>
            <person name="Barry K."/>
            <person name="Detter J.C."/>
            <person name="Glavina del Rio T."/>
            <person name="Hammon N."/>
            <person name="Israni S."/>
            <person name="Dalin E."/>
            <person name="Tice H."/>
            <person name="Pitluck S."/>
            <person name="Saunders E."/>
            <person name="Brettin T."/>
            <person name="Bruce D."/>
            <person name="Han C."/>
            <person name="Tapia R."/>
            <person name="Gilna P."/>
            <person name="Schmutz J."/>
            <person name="Larimer F."/>
            <person name="Land M."/>
            <person name="Hauser L."/>
            <person name="Kyrpides N."/>
            <person name="Mikhailova N."/>
            <person name="Viollier P."/>
            <person name="Stephens C."/>
            <person name="Richardson P."/>
        </authorList>
    </citation>
    <scope>NUCLEOTIDE SEQUENCE [LARGE SCALE GENOMIC DNA]</scope>
    <source>
        <strain evidence="2 3">MCS10</strain>
    </source>
</reference>
<dbReference type="AlphaFoldDB" id="Q0ASB3"/>
<name>Q0ASB3_MARMM</name>
<dbReference type="EMBL" id="CP000449">
    <property type="protein sequence ID" value="ABI64824.1"/>
    <property type="molecule type" value="Genomic_DNA"/>
</dbReference>
<dbReference type="KEGG" id="mmr:Mmar10_0531"/>
<dbReference type="RefSeq" id="WP_011642471.1">
    <property type="nucleotide sequence ID" value="NC_008347.1"/>
</dbReference>
<accession>Q0ASB3</accession>
<dbReference type="NCBIfam" id="TIGR04123">
    <property type="entry name" value="P_estr_lig_assc"/>
    <property type="match status" value="1"/>
</dbReference>
<dbReference type="InterPro" id="IPR029052">
    <property type="entry name" value="Metallo-depent_PP-like"/>
</dbReference>
<dbReference type="InterPro" id="IPR004843">
    <property type="entry name" value="Calcineurin-like_PHP"/>
</dbReference>
<dbReference type="InterPro" id="IPR024173">
    <property type="entry name" value="Pesterase_MJ0037-like"/>
</dbReference>